<keyword evidence="5 13" id="KW-0444">Lipid biosynthesis</keyword>
<dbReference type="GO" id="GO:0009245">
    <property type="term" value="P:lipid A biosynthetic process"/>
    <property type="evidence" value="ECO:0007669"/>
    <property type="project" value="UniProtKB-UniRule"/>
</dbReference>
<sequence>MTIAGMKIWRRLRFLLLPFSLIYWLVISLRNLFYDFGIFRIKTLPRPVISVGNITAGGTGKTPMVEWIAKFLSQMGKNVAILSRGYGRRTEGFVLVSDGNRIFSGADECGDEPFQMALKSVDKGLNWIIAVCENRFEAGRKLLEKFEIDVFILDDAFQRRDINRDVDILLIDDESVKEFLIPAGLKREPMSSLKRADVVCVQGLEGWSAFERYIRGENVVRCVFGYKLLEIRKFFDYILLEKPFEGKKVIAFSGIGKHKNFLKLLKDNKFLILKDFEFPDHYRYSKDDIKRIIRQMELVGAEIVLTTEKDYARLYEMKDLKDFPFFYSVIEVEFYSGGEELKQKILGLVR</sequence>
<dbReference type="UniPathway" id="UPA00359">
    <property type="reaction ID" value="UER00482"/>
</dbReference>
<reference evidence="16" key="1">
    <citation type="submission" date="2015-11" db="EMBL/GenBank/DDBJ databases">
        <authorList>
            <person name="Varghese N."/>
        </authorList>
    </citation>
    <scope>NUCLEOTIDE SEQUENCE [LARGE SCALE GENOMIC DNA]</scope>
</reference>
<evidence type="ECO:0000256" key="1">
    <source>
        <dbReference type="ARBA" id="ARBA00002274"/>
    </source>
</evidence>
<dbReference type="InterPro" id="IPR003758">
    <property type="entry name" value="LpxK"/>
</dbReference>
<dbReference type="NCBIfam" id="TIGR00682">
    <property type="entry name" value="lpxK"/>
    <property type="match status" value="1"/>
</dbReference>
<gene>
    <name evidence="13" type="primary">lpxK</name>
    <name evidence="15" type="ORF">JGI1_00744</name>
</gene>
<keyword evidence="7 13" id="KW-0808">Transferase</keyword>
<dbReference type="GO" id="GO:0005524">
    <property type="term" value="F:ATP binding"/>
    <property type="evidence" value="ECO:0007669"/>
    <property type="project" value="UniProtKB-UniRule"/>
</dbReference>
<keyword evidence="14" id="KW-1133">Transmembrane helix</keyword>
<dbReference type="PANTHER" id="PTHR42724">
    <property type="entry name" value="TETRAACYLDISACCHARIDE 4'-KINASE"/>
    <property type="match status" value="1"/>
</dbReference>
<evidence type="ECO:0000256" key="5">
    <source>
        <dbReference type="ARBA" id="ARBA00022516"/>
    </source>
</evidence>
<feature type="transmembrane region" description="Helical" evidence="14">
    <location>
        <begin position="12"/>
        <end position="33"/>
    </location>
</feature>
<comment type="pathway">
    <text evidence="2 13">Glycolipid biosynthesis; lipid IV(A) biosynthesis; lipid IV(A) from (3R)-3-hydroxytetradecanoyl-[acyl-carrier-protein] and UDP-N-acetyl-alpha-D-glucosamine: step 6/6.</text>
</comment>
<dbReference type="HAMAP" id="MF_00409">
    <property type="entry name" value="LpxK"/>
    <property type="match status" value="1"/>
</dbReference>
<evidence type="ECO:0000313" key="16">
    <source>
        <dbReference type="Proteomes" id="UP000320623"/>
    </source>
</evidence>
<dbReference type="EMBL" id="FAOO01000004">
    <property type="protein sequence ID" value="CUU03425.1"/>
    <property type="molecule type" value="Genomic_DNA"/>
</dbReference>
<dbReference type="SUPFAM" id="SSF52540">
    <property type="entry name" value="P-loop containing nucleoside triphosphate hydrolases"/>
    <property type="match status" value="1"/>
</dbReference>
<evidence type="ECO:0000256" key="3">
    <source>
        <dbReference type="ARBA" id="ARBA00012071"/>
    </source>
</evidence>
<keyword evidence="6 13" id="KW-0441">Lipid A biosynthesis</keyword>
<keyword evidence="16" id="KW-1185">Reference proteome</keyword>
<evidence type="ECO:0000256" key="6">
    <source>
        <dbReference type="ARBA" id="ARBA00022556"/>
    </source>
</evidence>
<comment type="function">
    <text evidence="1 13">Transfers the gamma-phosphate of ATP to the 4'-position of a tetraacyldisaccharide 1-phosphate intermediate (termed DS-1-P) to form tetraacyldisaccharide 1,4'-bis-phosphate (lipid IVA).</text>
</comment>
<dbReference type="Proteomes" id="UP000320623">
    <property type="component" value="Unassembled WGS sequence"/>
</dbReference>
<accession>A0A0S4MZP5</accession>
<keyword evidence="10 13" id="KW-0067">ATP-binding</keyword>
<keyword evidence="14" id="KW-0472">Membrane</keyword>
<keyword evidence="9 13" id="KW-0418">Kinase</keyword>
<evidence type="ECO:0000256" key="14">
    <source>
        <dbReference type="SAM" id="Phobius"/>
    </source>
</evidence>
<evidence type="ECO:0000256" key="8">
    <source>
        <dbReference type="ARBA" id="ARBA00022741"/>
    </source>
</evidence>
<comment type="similarity">
    <text evidence="13">Belongs to the LpxK family.</text>
</comment>
<dbReference type="OrthoDB" id="9789797at2"/>
<evidence type="ECO:0000313" key="15">
    <source>
        <dbReference type="EMBL" id="CUU03425.1"/>
    </source>
</evidence>
<feature type="binding site" evidence="13">
    <location>
        <begin position="55"/>
        <end position="62"/>
    </location>
    <ligand>
        <name>ATP</name>
        <dbReference type="ChEBI" id="CHEBI:30616"/>
    </ligand>
</feature>
<evidence type="ECO:0000256" key="2">
    <source>
        <dbReference type="ARBA" id="ARBA00004870"/>
    </source>
</evidence>
<evidence type="ECO:0000256" key="11">
    <source>
        <dbReference type="ARBA" id="ARBA00023098"/>
    </source>
</evidence>
<evidence type="ECO:0000256" key="10">
    <source>
        <dbReference type="ARBA" id="ARBA00022840"/>
    </source>
</evidence>
<organism evidence="15 16">
    <name type="scientific">Candidatus Thermokryptus mobilis</name>
    <dbReference type="NCBI Taxonomy" id="1643428"/>
    <lineage>
        <taxon>Bacteria</taxon>
        <taxon>Pseudomonadati</taxon>
        <taxon>Candidatus Kryptoniota</taxon>
        <taxon>Candidatus Thermokryptus</taxon>
    </lineage>
</organism>
<keyword evidence="11 13" id="KW-0443">Lipid metabolism</keyword>
<evidence type="ECO:0000256" key="13">
    <source>
        <dbReference type="HAMAP-Rule" id="MF_00409"/>
    </source>
</evidence>
<dbReference type="PANTHER" id="PTHR42724:SF1">
    <property type="entry name" value="TETRAACYLDISACCHARIDE 4'-KINASE, MITOCHONDRIAL-RELATED"/>
    <property type="match status" value="1"/>
</dbReference>
<dbReference type="GO" id="GO:0009244">
    <property type="term" value="P:lipopolysaccharide core region biosynthetic process"/>
    <property type="evidence" value="ECO:0007669"/>
    <property type="project" value="TreeGrafter"/>
</dbReference>
<keyword evidence="8 13" id="KW-0547">Nucleotide-binding</keyword>
<evidence type="ECO:0000256" key="7">
    <source>
        <dbReference type="ARBA" id="ARBA00022679"/>
    </source>
</evidence>
<evidence type="ECO:0000256" key="4">
    <source>
        <dbReference type="ARBA" id="ARBA00016436"/>
    </source>
</evidence>
<dbReference type="GO" id="GO:0005886">
    <property type="term" value="C:plasma membrane"/>
    <property type="evidence" value="ECO:0007669"/>
    <property type="project" value="TreeGrafter"/>
</dbReference>
<protein>
    <recommendedName>
        <fullName evidence="4 13">Tetraacyldisaccharide 4'-kinase</fullName>
        <ecNumber evidence="3 13">2.7.1.130</ecNumber>
    </recommendedName>
    <alternativeName>
        <fullName evidence="12 13">Lipid A 4'-kinase</fullName>
    </alternativeName>
</protein>
<dbReference type="Pfam" id="PF02606">
    <property type="entry name" value="LpxK"/>
    <property type="match status" value="1"/>
</dbReference>
<evidence type="ECO:0000256" key="9">
    <source>
        <dbReference type="ARBA" id="ARBA00022777"/>
    </source>
</evidence>
<dbReference type="AlphaFoldDB" id="A0A0S4MZP5"/>
<proteinExistence type="inferred from homology"/>
<comment type="catalytic activity">
    <reaction evidence="13">
        <text>a lipid A disaccharide + ATP = a lipid IVA + ADP + H(+)</text>
        <dbReference type="Rhea" id="RHEA:67840"/>
        <dbReference type="ChEBI" id="CHEBI:15378"/>
        <dbReference type="ChEBI" id="CHEBI:30616"/>
        <dbReference type="ChEBI" id="CHEBI:176343"/>
        <dbReference type="ChEBI" id="CHEBI:176425"/>
        <dbReference type="ChEBI" id="CHEBI:456216"/>
        <dbReference type="EC" id="2.7.1.130"/>
    </reaction>
</comment>
<dbReference type="STRING" id="1643428.GCA_001442855_00724"/>
<dbReference type="InterPro" id="IPR027417">
    <property type="entry name" value="P-loop_NTPase"/>
</dbReference>
<name>A0A0S4MZP5_9BACT</name>
<evidence type="ECO:0000256" key="12">
    <source>
        <dbReference type="ARBA" id="ARBA00029757"/>
    </source>
</evidence>
<keyword evidence="14" id="KW-0812">Transmembrane</keyword>
<dbReference type="GO" id="GO:0009029">
    <property type="term" value="F:lipid-A 4'-kinase activity"/>
    <property type="evidence" value="ECO:0007669"/>
    <property type="project" value="UniProtKB-UniRule"/>
</dbReference>
<dbReference type="EC" id="2.7.1.130" evidence="3 13"/>